<dbReference type="InterPro" id="IPR035899">
    <property type="entry name" value="DBL_dom_sf"/>
</dbReference>
<dbReference type="PANTHER" id="PTHR12673:SF159">
    <property type="entry name" value="LD03170P"/>
    <property type="match status" value="1"/>
</dbReference>
<dbReference type="GO" id="GO:0005737">
    <property type="term" value="C:cytoplasm"/>
    <property type="evidence" value="ECO:0007669"/>
    <property type="project" value="TreeGrafter"/>
</dbReference>
<name>A0AAW2ZKI2_9EUKA</name>
<accession>A0AAW2ZKI2</accession>
<evidence type="ECO:0000259" key="1">
    <source>
        <dbReference type="PROSITE" id="PS50010"/>
    </source>
</evidence>
<comment type="caution">
    <text evidence="2">The sequence shown here is derived from an EMBL/GenBank/DDBJ whole genome shotgun (WGS) entry which is preliminary data.</text>
</comment>
<protein>
    <submittedName>
        <fullName evidence="2">RacGEF</fullName>
    </submittedName>
</protein>
<evidence type="ECO:0000313" key="2">
    <source>
        <dbReference type="EMBL" id="KAL0489822.1"/>
    </source>
</evidence>
<feature type="domain" description="DH" evidence="1">
    <location>
        <begin position="6"/>
        <end position="263"/>
    </location>
</feature>
<dbReference type="Pfam" id="PF00621">
    <property type="entry name" value="RhoGEF"/>
    <property type="match status" value="1"/>
</dbReference>
<gene>
    <name evidence="2" type="ORF">AKO1_009271</name>
</gene>
<organism evidence="2 3">
    <name type="scientific">Acrasis kona</name>
    <dbReference type="NCBI Taxonomy" id="1008807"/>
    <lineage>
        <taxon>Eukaryota</taxon>
        <taxon>Discoba</taxon>
        <taxon>Heterolobosea</taxon>
        <taxon>Tetramitia</taxon>
        <taxon>Eutetramitia</taxon>
        <taxon>Acrasidae</taxon>
        <taxon>Acrasis</taxon>
    </lineage>
</organism>
<dbReference type="AlphaFoldDB" id="A0AAW2ZKI2"/>
<dbReference type="GO" id="GO:0005085">
    <property type="term" value="F:guanyl-nucleotide exchange factor activity"/>
    <property type="evidence" value="ECO:0007669"/>
    <property type="project" value="InterPro"/>
</dbReference>
<dbReference type="CDD" id="cd00160">
    <property type="entry name" value="RhoGEF"/>
    <property type="match status" value="1"/>
</dbReference>
<dbReference type="PANTHER" id="PTHR12673">
    <property type="entry name" value="FACIOGENITAL DYSPLASIA PROTEIN"/>
    <property type="match status" value="1"/>
</dbReference>
<dbReference type="InterPro" id="IPR051092">
    <property type="entry name" value="FYVE_RhoGEF_PH"/>
</dbReference>
<dbReference type="SUPFAM" id="SSF48065">
    <property type="entry name" value="DBL homology domain (DH-domain)"/>
    <property type="match status" value="1"/>
</dbReference>
<dbReference type="SMART" id="SM00325">
    <property type="entry name" value="RhoGEF"/>
    <property type="match status" value="1"/>
</dbReference>
<dbReference type="PROSITE" id="PS50010">
    <property type="entry name" value="DH_2"/>
    <property type="match status" value="1"/>
</dbReference>
<sequence length="427" mass="49171">MDTDPKRHLVLNEIIETERIYVQNLQNLNDYIIQPLKDRTNEERIKILEKNRRKSYSTSWLSLLFCCFPCNSSDEDTSPLLSSRSRPEDEPNGEILSSKQIKDLFGQITLILNVNRAFLEDLEKVVRKNMSANMLSNELRFAEVILFRAHAFKLYSSFMSSFDAISTSIKTEKQTNPNFKDFIETQQKLIKKANKSKNMENTLSGFLITPVQRICRYNLLVRELCSTISKEVSPSNPQEAEILSKLLQARDLISEVAQYCNDKTREMSGSTRVLVLQQMLKKDDIVAPHRKVVLESDPKDKILYKKKKRKNIVGGNVKAKACLLHLFNDSLIVSKHPTIDVKDSGRDLIYLNINFWTDDVTIKKKDKSKAILLADKSYIRKLILFRSGTAVGTLKFEDETKATLWITNVQKQMDESSHSITPRNKQN</sequence>
<dbReference type="InterPro" id="IPR000219">
    <property type="entry name" value="DH_dom"/>
</dbReference>
<dbReference type="Proteomes" id="UP001431209">
    <property type="component" value="Unassembled WGS sequence"/>
</dbReference>
<proteinExistence type="predicted"/>
<dbReference type="EMBL" id="JAOPGA020001603">
    <property type="protein sequence ID" value="KAL0489822.1"/>
    <property type="molecule type" value="Genomic_DNA"/>
</dbReference>
<keyword evidence="3" id="KW-1185">Reference proteome</keyword>
<evidence type="ECO:0000313" key="3">
    <source>
        <dbReference type="Proteomes" id="UP001431209"/>
    </source>
</evidence>
<reference evidence="2 3" key="1">
    <citation type="submission" date="2024-03" db="EMBL/GenBank/DDBJ databases">
        <title>The Acrasis kona genome and developmental transcriptomes reveal deep origins of eukaryotic multicellular pathways.</title>
        <authorList>
            <person name="Sheikh S."/>
            <person name="Fu C.-J."/>
            <person name="Brown M.W."/>
            <person name="Baldauf S.L."/>
        </authorList>
    </citation>
    <scope>NUCLEOTIDE SEQUENCE [LARGE SCALE GENOMIC DNA]</scope>
    <source>
        <strain evidence="2 3">ATCC MYA-3509</strain>
    </source>
</reference>
<dbReference type="Gene3D" id="1.20.900.10">
    <property type="entry name" value="Dbl homology (DH) domain"/>
    <property type="match status" value="1"/>
</dbReference>